<evidence type="ECO:0000259" key="1">
    <source>
        <dbReference type="Pfam" id="PF13486"/>
    </source>
</evidence>
<dbReference type="InterPro" id="IPR028894">
    <property type="entry name" value="RDH_dom"/>
</dbReference>
<dbReference type="Proteomes" id="UP000249146">
    <property type="component" value="Unassembled WGS sequence"/>
</dbReference>
<dbReference type="EMBL" id="QGLC01000018">
    <property type="protein sequence ID" value="RAL68957.1"/>
    <property type="molecule type" value="Genomic_DNA"/>
</dbReference>
<proteinExistence type="predicted"/>
<evidence type="ECO:0000313" key="2">
    <source>
        <dbReference type="EMBL" id="RAL68957.1"/>
    </source>
</evidence>
<feature type="domain" description="Reductive dehalogenase" evidence="1">
    <location>
        <begin position="33"/>
        <end position="91"/>
    </location>
</feature>
<comment type="caution">
    <text evidence="2">The sequence shown here is derived from an EMBL/GenBank/DDBJ whole genome shotgun (WGS) entry which is preliminary data.</text>
</comment>
<reference evidence="2 3" key="1">
    <citation type="submission" date="2018-05" db="EMBL/GenBank/DDBJ databases">
        <title>Draft genome sequences of Dehalococcoides mccartyi strains RC and KS.</title>
        <authorList>
            <person name="Higgins S.A."/>
            <person name="Padilla-Crespo E."/>
            <person name="Loeffler F.E."/>
        </authorList>
    </citation>
    <scope>NUCLEOTIDE SEQUENCE [LARGE SCALE GENOMIC DNA]</scope>
    <source>
        <strain evidence="2 3">RC</strain>
    </source>
</reference>
<accession>A0A328EK98</accession>
<evidence type="ECO:0000313" key="3">
    <source>
        <dbReference type="Proteomes" id="UP000249146"/>
    </source>
</evidence>
<organism evidence="2 3">
    <name type="scientific">Dehalococcoides mccartyi</name>
    <dbReference type="NCBI Taxonomy" id="61435"/>
    <lineage>
        <taxon>Bacteria</taxon>
        <taxon>Bacillati</taxon>
        <taxon>Chloroflexota</taxon>
        <taxon>Dehalococcoidia</taxon>
        <taxon>Dehalococcoidales</taxon>
        <taxon>Dehalococcoidaceae</taxon>
        <taxon>Dehalococcoides</taxon>
    </lineage>
</organism>
<protein>
    <recommendedName>
        <fullName evidence="1">Reductive dehalogenase domain-containing protein</fullName>
    </recommendedName>
</protein>
<dbReference type="Pfam" id="PF13486">
    <property type="entry name" value="Dehalogenase"/>
    <property type="match status" value="1"/>
</dbReference>
<name>A0A328EK98_9CHLR</name>
<dbReference type="AlphaFoldDB" id="A0A328EK98"/>
<gene>
    <name evidence="2" type="ORF">C1G87_1437</name>
</gene>
<sequence length="132" mass="14454">MAHQNSQRYVLRNRALTEALFNPSVGKFGQPEVGFKGPAVPVLAQARVNKWSGTLEEASTMLWQVCILFGASDVSLVELNPATTRKLVASHEFHDGKPMCLKMCPRPMKQALPAWNANPRKAKELSPNAVAG</sequence>